<evidence type="ECO:0000256" key="9">
    <source>
        <dbReference type="ARBA" id="ARBA00023136"/>
    </source>
</evidence>
<dbReference type="CDD" id="cd11072">
    <property type="entry name" value="CYP71-like"/>
    <property type="match status" value="1"/>
</dbReference>
<evidence type="ECO:0000313" key="11">
    <source>
        <dbReference type="EMBL" id="KAK9045273.1"/>
    </source>
</evidence>
<dbReference type="EMBL" id="JBBPBN010000002">
    <property type="protein sequence ID" value="KAK9045273.1"/>
    <property type="molecule type" value="Genomic_DNA"/>
</dbReference>
<dbReference type="PANTHER" id="PTHR47943">
    <property type="entry name" value="CYTOCHROME P450 93A3-LIKE"/>
    <property type="match status" value="1"/>
</dbReference>
<dbReference type="Gene3D" id="1.10.630.10">
    <property type="entry name" value="Cytochrome P450"/>
    <property type="match status" value="1"/>
</dbReference>
<evidence type="ECO:0000256" key="7">
    <source>
        <dbReference type="ARBA" id="ARBA00023004"/>
    </source>
</evidence>
<name>A0ABR2U6D2_9ROSI</name>
<dbReference type="SUPFAM" id="SSF48264">
    <property type="entry name" value="Cytochrome P450"/>
    <property type="match status" value="1"/>
</dbReference>
<evidence type="ECO:0000313" key="12">
    <source>
        <dbReference type="Proteomes" id="UP001396334"/>
    </source>
</evidence>
<proteinExistence type="inferred from homology"/>
<keyword evidence="8 10" id="KW-0503">Monooxygenase</keyword>
<keyword evidence="4 10" id="KW-0349">Heme</keyword>
<evidence type="ECO:0000256" key="8">
    <source>
        <dbReference type="ARBA" id="ARBA00023033"/>
    </source>
</evidence>
<evidence type="ECO:0000256" key="2">
    <source>
        <dbReference type="ARBA" id="ARBA00004370"/>
    </source>
</evidence>
<keyword evidence="5 10" id="KW-0479">Metal-binding</keyword>
<comment type="caution">
    <text evidence="11">The sequence shown here is derived from an EMBL/GenBank/DDBJ whole genome shotgun (WGS) entry which is preliminary data.</text>
</comment>
<keyword evidence="7 10" id="KW-0408">Iron</keyword>
<evidence type="ECO:0000256" key="6">
    <source>
        <dbReference type="ARBA" id="ARBA00023002"/>
    </source>
</evidence>
<evidence type="ECO:0000256" key="4">
    <source>
        <dbReference type="ARBA" id="ARBA00022617"/>
    </source>
</evidence>
<evidence type="ECO:0000256" key="5">
    <source>
        <dbReference type="ARBA" id="ARBA00022723"/>
    </source>
</evidence>
<dbReference type="InterPro" id="IPR036396">
    <property type="entry name" value="Cyt_P450_sf"/>
</dbReference>
<evidence type="ECO:0000256" key="3">
    <source>
        <dbReference type="ARBA" id="ARBA00010617"/>
    </source>
</evidence>
<evidence type="ECO:0000256" key="10">
    <source>
        <dbReference type="RuleBase" id="RU000461"/>
    </source>
</evidence>
<gene>
    <name evidence="11" type="ORF">V6N11_059160</name>
</gene>
<dbReference type="InterPro" id="IPR001128">
    <property type="entry name" value="Cyt_P450"/>
</dbReference>
<comment type="similarity">
    <text evidence="3 10">Belongs to the cytochrome P450 family.</text>
</comment>
<organism evidence="11 12">
    <name type="scientific">Hibiscus sabdariffa</name>
    <name type="common">roselle</name>
    <dbReference type="NCBI Taxonomy" id="183260"/>
    <lineage>
        <taxon>Eukaryota</taxon>
        <taxon>Viridiplantae</taxon>
        <taxon>Streptophyta</taxon>
        <taxon>Embryophyta</taxon>
        <taxon>Tracheophyta</taxon>
        <taxon>Spermatophyta</taxon>
        <taxon>Magnoliopsida</taxon>
        <taxon>eudicotyledons</taxon>
        <taxon>Gunneridae</taxon>
        <taxon>Pentapetalae</taxon>
        <taxon>rosids</taxon>
        <taxon>malvids</taxon>
        <taxon>Malvales</taxon>
        <taxon>Malvaceae</taxon>
        <taxon>Malvoideae</taxon>
        <taxon>Hibiscus</taxon>
    </lineage>
</organism>
<dbReference type="PANTHER" id="PTHR47943:SF9">
    <property type="entry name" value="CYTOCHROME P450"/>
    <property type="match status" value="1"/>
</dbReference>
<sequence length="514" mass="58274">MPLTLALAMVLIGALCSLVYIFRTTVSWPNNNKNGRKLPPGPRSLPIIGSLHMLGKLPHQNLHHLAKTYGPIMSLRLGSIPTIVVSSPQAAQLFLKTHDLVFGSRPKMQASEYLSYGAKGMAFTPYGSYWRTVRKWCTLHLLSASKVEYFAPIRKAHLGFLVESLKKAAAAGETVDLTGKIGEFFEDTMCQIIFGRNKDDRFNLKSLIAKALHLHGLFNISDFIPYLAPLDIQGIGRRLKRTSELLDIVLEKIIDEHVQGTDLKGRKTRRDFVDVMLSMLNQPMDRHDEDESYIIQRQNIKAIILDMIAASFETSAVAVVWAFSEILRHPPVMVSLQKELETVVGRNRFVEESDLPKLTYLDMVVKETLRLHPVAPFLVPRESMEDIVVNGYFIPKKSRILVNTWSMGRDPNIWSENAEEFLPERFMDGNIDIRGHHFELIPFGSGRRGCPGMQLALITMRLVLSQLIHCFDWELPDGMLPHELDMTEIFGLSLPRANHLLAKPTYRLLESNEK</sequence>
<dbReference type="Proteomes" id="UP001396334">
    <property type="component" value="Unassembled WGS sequence"/>
</dbReference>
<protein>
    <recommendedName>
        <fullName evidence="13">Cytochrome P450 CYP736A12-like</fullName>
    </recommendedName>
</protein>
<dbReference type="Pfam" id="PF00067">
    <property type="entry name" value="p450"/>
    <property type="match status" value="1"/>
</dbReference>
<evidence type="ECO:0000256" key="1">
    <source>
        <dbReference type="ARBA" id="ARBA00001971"/>
    </source>
</evidence>
<dbReference type="PROSITE" id="PS00086">
    <property type="entry name" value="CYTOCHROME_P450"/>
    <property type="match status" value="1"/>
</dbReference>
<dbReference type="PRINTS" id="PR00385">
    <property type="entry name" value="P450"/>
</dbReference>
<comment type="cofactor">
    <cofactor evidence="1">
        <name>heme</name>
        <dbReference type="ChEBI" id="CHEBI:30413"/>
    </cofactor>
</comment>
<dbReference type="InterPro" id="IPR017972">
    <property type="entry name" value="Cyt_P450_CS"/>
</dbReference>
<dbReference type="InterPro" id="IPR002401">
    <property type="entry name" value="Cyt_P450_E_grp-I"/>
</dbReference>
<accession>A0ABR2U6D2</accession>
<dbReference type="PRINTS" id="PR00463">
    <property type="entry name" value="EP450I"/>
</dbReference>
<evidence type="ECO:0008006" key="13">
    <source>
        <dbReference type="Google" id="ProtNLM"/>
    </source>
</evidence>
<keyword evidence="12" id="KW-1185">Reference proteome</keyword>
<keyword evidence="9" id="KW-0472">Membrane</keyword>
<reference evidence="11 12" key="1">
    <citation type="journal article" date="2024" name="G3 (Bethesda)">
        <title>Genome assembly of Hibiscus sabdariffa L. provides insights into metabolisms of medicinal natural products.</title>
        <authorList>
            <person name="Kim T."/>
        </authorList>
    </citation>
    <scope>NUCLEOTIDE SEQUENCE [LARGE SCALE GENOMIC DNA]</scope>
    <source>
        <strain evidence="11">TK-2024</strain>
        <tissue evidence="11">Old leaves</tissue>
    </source>
</reference>
<keyword evidence="6 10" id="KW-0560">Oxidoreductase</keyword>
<comment type="subcellular location">
    <subcellularLocation>
        <location evidence="2">Membrane</location>
    </subcellularLocation>
</comment>